<keyword evidence="5 13" id="KW-0808">Transferase</keyword>
<evidence type="ECO:0000256" key="12">
    <source>
        <dbReference type="ARBA" id="ARBA00076160"/>
    </source>
</evidence>
<evidence type="ECO:0000256" key="6">
    <source>
        <dbReference type="ARBA" id="ARBA00022691"/>
    </source>
</evidence>
<evidence type="ECO:0000256" key="9">
    <source>
        <dbReference type="ARBA" id="ARBA00061210"/>
    </source>
</evidence>
<dbReference type="GO" id="GO:0005737">
    <property type="term" value="C:cytoplasm"/>
    <property type="evidence" value="ECO:0007669"/>
    <property type="project" value="UniProtKB-SubCell"/>
</dbReference>
<comment type="subcellular location">
    <subcellularLocation>
        <location evidence="1 13">Cytoplasm</location>
    </subcellularLocation>
</comment>
<comment type="catalytic activity">
    <reaction evidence="8 13">
        <text>7-aminomethyl-7-carbaguanosine(34) in tRNA + S-adenosyl-L-methionine = epoxyqueuosine(34) in tRNA + adenine + L-methionine + 2 H(+)</text>
        <dbReference type="Rhea" id="RHEA:32155"/>
        <dbReference type="Rhea" id="RHEA-COMP:10342"/>
        <dbReference type="Rhea" id="RHEA-COMP:18582"/>
        <dbReference type="ChEBI" id="CHEBI:15378"/>
        <dbReference type="ChEBI" id="CHEBI:16708"/>
        <dbReference type="ChEBI" id="CHEBI:57844"/>
        <dbReference type="ChEBI" id="CHEBI:59789"/>
        <dbReference type="ChEBI" id="CHEBI:82833"/>
        <dbReference type="ChEBI" id="CHEBI:194443"/>
        <dbReference type="EC" id="2.4.99.17"/>
    </reaction>
</comment>
<dbReference type="AlphaFoldDB" id="A0A1T1HFU2"/>
<dbReference type="Proteomes" id="UP000190064">
    <property type="component" value="Unassembled WGS sequence"/>
</dbReference>
<evidence type="ECO:0000256" key="8">
    <source>
        <dbReference type="ARBA" id="ARBA00052751"/>
    </source>
</evidence>
<dbReference type="EMBL" id="MTSD02000001">
    <property type="protein sequence ID" value="OOV88686.1"/>
    <property type="molecule type" value="Genomic_DNA"/>
</dbReference>
<dbReference type="PANTHER" id="PTHR30307:SF0">
    <property type="entry name" value="S-ADENOSYLMETHIONINE:TRNA RIBOSYLTRANSFERASE-ISOMERASE"/>
    <property type="match status" value="1"/>
</dbReference>
<keyword evidence="6 13" id="KW-0949">S-adenosyl-L-methionine</keyword>
<comment type="pathway">
    <text evidence="2 13">tRNA modification; tRNA-queuosine biosynthesis.</text>
</comment>
<dbReference type="InterPro" id="IPR042118">
    <property type="entry name" value="QueA_dom1"/>
</dbReference>
<dbReference type="Gene3D" id="3.40.1780.10">
    <property type="entry name" value="QueA-like"/>
    <property type="match status" value="1"/>
</dbReference>
<dbReference type="GO" id="GO:0051075">
    <property type="term" value="F:S-adenosylmethionine:tRNA ribosyltransferase-isomerase activity"/>
    <property type="evidence" value="ECO:0007669"/>
    <property type="project" value="UniProtKB-EC"/>
</dbReference>
<dbReference type="SUPFAM" id="SSF111337">
    <property type="entry name" value="QueA-like"/>
    <property type="match status" value="1"/>
</dbReference>
<keyword evidence="4 13" id="KW-0963">Cytoplasm</keyword>
<comment type="similarity">
    <text evidence="9 13">Belongs to the QueA family.</text>
</comment>
<dbReference type="Gene3D" id="2.40.10.240">
    <property type="entry name" value="QueA-like"/>
    <property type="match status" value="1"/>
</dbReference>
<reference evidence="14" key="1">
    <citation type="submission" date="2017-02" db="EMBL/GenBank/DDBJ databases">
        <title>Draft Genome Sequence of the Salt Water Bacterium Oceanospirillum linum ATCC 11336.</title>
        <authorList>
            <person name="Trachtenberg A.M."/>
            <person name="Carney J.G."/>
            <person name="Linnane J.D."/>
            <person name="Rheaume B.A."/>
            <person name="Pitts N.L."/>
            <person name="Mykles D.L."/>
            <person name="Maclea K.S."/>
        </authorList>
    </citation>
    <scope>NUCLEOTIDE SEQUENCE [LARGE SCALE GENOMIC DNA]</scope>
    <source>
        <strain evidence="14">ATCC 11336</strain>
    </source>
</reference>
<dbReference type="NCBIfam" id="TIGR00113">
    <property type="entry name" value="queA"/>
    <property type="match status" value="1"/>
</dbReference>
<dbReference type="EC" id="2.4.99.17" evidence="10 13"/>
<dbReference type="HAMAP" id="MF_00113">
    <property type="entry name" value="QueA"/>
    <property type="match status" value="1"/>
</dbReference>
<dbReference type="UniPathway" id="UPA00392"/>
<dbReference type="InterPro" id="IPR042119">
    <property type="entry name" value="QueA_dom2"/>
</dbReference>
<evidence type="ECO:0000256" key="4">
    <source>
        <dbReference type="ARBA" id="ARBA00022490"/>
    </source>
</evidence>
<dbReference type="FunFam" id="3.40.1780.10:FF:000001">
    <property type="entry name" value="S-adenosylmethionine:tRNA ribosyltransferase-isomerase"/>
    <property type="match status" value="1"/>
</dbReference>
<comment type="function">
    <text evidence="13">Transfers and isomerizes the ribose moiety from AdoMet to the 7-aminomethyl group of 7-deazaguanine (preQ1-tRNA) to give epoxyqueuosine (oQ-tRNA).</text>
</comment>
<dbReference type="InterPro" id="IPR003699">
    <property type="entry name" value="QueA"/>
</dbReference>
<evidence type="ECO:0000313" key="14">
    <source>
        <dbReference type="EMBL" id="OOV88686.1"/>
    </source>
</evidence>
<gene>
    <name evidence="13" type="primary">queA</name>
    <name evidence="14" type="ORF">BTA35_0204190</name>
</gene>
<evidence type="ECO:0000256" key="1">
    <source>
        <dbReference type="ARBA" id="ARBA00004496"/>
    </source>
</evidence>
<evidence type="ECO:0000256" key="13">
    <source>
        <dbReference type="HAMAP-Rule" id="MF_00113"/>
    </source>
</evidence>
<dbReference type="RefSeq" id="WP_077243133.1">
    <property type="nucleotide sequence ID" value="NZ_FXTS01000004.1"/>
</dbReference>
<dbReference type="STRING" id="966.BTA35_0204190"/>
<evidence type="ECO:0000256" key="11">
    <source>
        <dbReference type="ARBA" id="ARBA00069325"/>
    </source>
</evidence>
<organism evidence="14 15">
    <name type="scientific">Oceanospirillum linum</name>
    <dbReference type="NCBI Taxonomy" id="966"/>
    <lineage>
        <taxon>Bacteria</taxon>
        <taxon>Pseudomonadati</taxon>
        <taxon>Pseudomonadota</taxon>
        <taxon>Gammaproteobacteria</taxon>
        <taxon>Oceanospirillales</taxon>
        <taxon>Oceanospirillaceae</taxon>
        <taxon>Oceanospirillum</taxon>
    </lineage>
</organism>
<dbReference type="PANTHER" id="PTHR30307">
    <property type="entry name" value="S-ADENOSYLMETHIONINE:TRNA RIBOSYLTRANSFERASE-ISOMERASE"/>
    <property type="match status" value="1"/>
</dbReference>
<evidence type="ECO:0000256" key="7">
    <source>
        <dbReference type="ARBA" id="ARBA00022785"/>
    </source>
</evidence>
<keyword evidence="7 13" id="KW-0671">Queuosine biosynthesis</keyword>
<evidence type="ECO:0000256" key="10">
    <source>
        <dbReference type="ARBA" id="ARBA00066503"/>
    </source>
</evidence>
<dbReference type="InterPro" id="IPR036100">
    <property type="entry name" value="QueA_sf"/>
</dbReference>
<sequence>MLRTDFTFNLPESLIARYPTKERTASRLLQVDGESGVLSHGQFTDILDLVQPGDLMVFNDTRVIPARLFGRKESGGKIEILLERLQEDNRALAHIRSSRSPKAGAKLILQDDSEVEVLGRQDALFEIQFDPQADLLELLEKIGHMPLPPYIDREDELEDRERYQTVYGKNAGAVAAPTAGLHFDEALLQSLADKGVKTAFVTLHVGAGTFQPVKADNIFEHHMHSEFVQVSAAVCQQVKETKARGNRVIAVGTTSVRCLETAAKLSSIPGEIEPVQTDTNIFIYPGYRFQVVDSLLTNFHLPESTLLMLVSALAGYSTMMQAYKEAVEQEYRFFSYGDAMFISQNTQPDLPPSAA</sequence>
<keyword evidence="15" id="KW-1185">Reference proteome</keyword>
<dbReference type="GO" id="GO:0008616">
    <property type="term" value="P:tRNA queuosine(34) biosynthetic process"/>
    <property type="evidence" value="ECO:0007669"/>
    <property type="project" value="UniProtKB-UniRule"/>
</dbReference>
<protein>
    <recommendedName>
        <fullName evidence="11 13">S-adenosylmethionine:tRNA ribosyltransferase-isomerase</fullName>
        <ecNumber evidence="10 13">2.4.99.17</ecNumber>
    </recommendedName>
    <alternativeName>
        <fullName evidence="12 13">Queuosine biosynthesis protein QueA</fullName>
    </alternativeName>
</protein>
<evidence type="ECO:0000256" key="5">
    <source>
        <dbReference type="ARBA" id="ARBA00022679"/>
    </source>
</evidence>
<dbReference type="Pfam" id="PF02547">
    <property type="entry name" value="Queuosine_synth"/>
    <property type="match status" value="1"/>
</dbReference>
<accession>A0A1T1HFU2</accession>
<evidence type="ECO:0000256" key="3">
    <source>
        <dbReference type="ARBA" id="ARBA00011245"/>
    </source>
</evidence>
<evidence type="ECO:0000256" key="2">
    <source>
        <dbReference type="ARBA" id="ARBA00004691"/>
    </source>
</evidence>
<evidence type="ECO:0000313" key="15">
    <source>
        <dbReference type="Proteomes" id="UP000190064"/>
    </source>
</evidence>
<proteinExistence type="inferred from homology"/>
<comment type="subunit">
    <text evidence="3 13">Monomer.</text>
</comment>
<name>A0A1T1HFU2_OCELI</name>
<dbReference type="NCBIfam" id="NF001140">
    <property type="entry name" value="PRK00147.1"/>
    <property type="match status" value="1"/>
</dbReference>
<comment type="caution">
    <text evidence="14">The sequence shown here is derived from an EMBL/GenBank/DDBJ whole genome shotgun (WGS) entry which is preliminary data.</text>
</comment>